<dbReference type="GeneTree" id="ENSGT00940000154766"/>
<dbReference type="FunFam" id="1.20.900.10:FF:000008">
    <property type="entry name" value="rho guanine nucleotide exchange factor 25"/>
    <property type="match status" value="1"/>
</dbReference>
<keyword evidence="7" id="KW-1185">Reference proteome</keyword>
<feature type="compositionally biased region" description="Polar residues" evidence="4">
    <location>
        <begin position="130"/>
        <end position="155"/>
    </location>
</feature>
<feature type="region of interest" description="Disordered" evidence="4">
    <location>
        <begin position="130"/>
        <end position="165"/>
    </location>
</feature>
<dbReference type="PaxDb" id="30732-ENSOMEP00000029791"/>
<dbReference type="SUPFAM" id="SSF48065">
    <property type="entry name" value="DBL homology domain (DH-domain)"/>
    <property type="match status" value="1"/>
</dbReference>
<accession>A0A3B3DIQ5</accession>
<dbReference type="PANTHER" id="PTHR22826:SF206">
    <property type="entry name" value="TRIPLE FUNCTIONAL DOMAIN PROTEIN"/>
    <property type="match status" value="1"/>
</dbReference>
<evidence type="ECO:0000259" key="5">
    <source>
        <dbReference type="PROSITE" id="PS50010"/>
    </source>
</evidence>
<name>A0A3B3DIQ5_ORYME</name>
<dbReference type="Pfam" id="PF00621">
    <property type="entry name" value="RhoGEF"/>
    <property type="match status" value="1"/>
</dbReference>
<dbReference type="AlphaFoldDB" id="A0A3B3DIQ5"/>
<dbReference type="Gene3D" id="1.20.900.10">
    <property type="entry name" value="Dbl homology (DH) domain"/>
    <property type="match status" value="1"/>
</dbReference>
<dbReference type="PROSITE" id="PS50010">
    <property type="entry name" value="DH_2"/>
    <property type="match status" value="1"/>
</dbReference>
<feature type="region of interest" description="Disordered" evidence="4">
    <location>
        <begin position="62"/>
        <end position="93"/>
    </location>
</feature>
<dbReference type="GO" id="GO:0005085">
    <property type="term" value="F:guanyl-nucleotide exchange factor activity"/>
    <property type="evidence" value="ECO:0007669"/>
    <property type="project" value="UniProtKB-KW"/>
</dbReference>
<dbReference type="SMART" id="SM00325">
    <property type="entry name" value="RhoGEF"/>
    <property type="match status" value="1"/>
</dbReference>
<dbReference type="GO" id="GO:0007411">
    <property type="term" value="P:axon guidance"/>
    <property type="evidence" value="ECO:0007669"/>
    <property type="project" value="TreeGrafter"/>
</dbReference>
<evidence type="ECO:0000256" key="1">
    <source>
        <dbReference type="ARBA" id="ARBA00004496"/>
    </source>
</evidence>
<dbReference type="SUPFAM" id="SSF50729">
    <property type="entry name" value="PH domain-like"/>
    <property type="match status" value="1"/>
</dbReference>
<dbReference type="Pfam" id="PF16609">
    <property type="entry name" value="SH3-RhoG_link"/>
    <property type="match status" value="1"/>
</dbReference>
<feature type="region of interest" description="Disordered" evidence="4">
    <location>
        <begin position="485"/>
        <end position="538"/>
    </location>
</feature>
<dbReference type="InterPro" id="IPR000219">
    <property type="entry name" value="DH_dom"/>
</dbReference>
<dbReference type="Proteomes" id="UP000261560">
    <property type="component" value="Unplaced"/>
</dbReference>
<dbReference type="GO" id="GO:0005737">
    <property type="term" value="C:cytoplasm"/>
    <property type="evidence" value="ECO:0007669"/>
    <property type="project" value="UniProtKB-SubCell"/>
</dbReference>
<proteinExistence type="predicted"/>
<reference evidence="6" key="2">
    <citation type="submission" date="2025-09" db="UniProtKB">
        <authorList>
            <consortium name="Ensembl"/>
        </authorList>
    </citation>
    <scope>IDENTIFICATION</scope>
</reference>
<evidence type="ECO:0000256" key="4">
    <source>
        <dbReference type="SAM" id="MobiDB-lite"/>
    </source>
</evidence>
<dbReference type="InterPro" id="IPR055251">
    <property type="entry name" value="SOS1_NGEF_PH"/>
</dbReference>
<dbReference type="Ensembl" id="ENSOMET00000032653.1">
    <property type="protein sequence ID" value="ENSOMEP00000029791.1"/>
    <property type="gene ID" value="ENSOMEG00000014032.1"/>
</dbReference>
<comment type="subcellular location">
    <subcellularLocation>
        <location evidence="1">Cytoplasm</location>
    </subcellularLocation>
</comment>
<dbReference type="STRING" id="30732.ENSOMEP00000029791"/>
<dbReference type="InterPro" id="IPR011993">
    <property type="entry name" value="PH-like_dom_sf"/>
</dbReference>
<dbReference type="InterPro" id="IPR051336">
    <property type="entry name" value="RhoGEF_Guanine_NuclExch_SF"/>
</dbReference>
<dbReference type="PANTHER" id="PTHR22826">
    <property type="entry name" value="RHO GUANINE EXCHANGE FACTOR-RELATED"/>
    <property type="match status" value="1"/>
</dbReference>
<feature type="domain" description="DH" evidence="5">
    <location>
        <begin position="172"/>
        <end position="348"/>
    </location>
</feature>
<evidence type="ECO:0000313" key="7">
    <source>
        <dbReference type="Proteomes" id="UP000261560"/>
    </source>
</evidence>
<dbReference type="Pfam" id="PF22697">
    <property type="entry name" value="SOS1_NGEF_PH"/>
    <property type="match status" value="1"/>
</dbReference>
<keyword evidence="3" id="KW-0344">Guanine-nucleotide releasing factor</keyword>
<dbReference type="InterPro" id="IPR035899">
    <property type="entry name" value="DBL_dom_sf"/>
</dbReference>
<evidence type="ECO:0000256" key="2">
    <source>
        <dbReference type="ARBA" id="ARBA00022490"/>
    </source>
</evidence>
<protein>
    <recommendedName>
        <fullName evidence="5">DH domain-containing protein</fullName>
    </recommendedName>
</protein>
<organism evidence="6 7">
    <name type="scientific">Oryzias melastigma</name>
    <name type="common">Marine medaka</name>
    <dbReference type="NCBI Taxonomy" id="30732"/>
    <lineage>
        <taxon>Eukaryota</taxon>
        <taxon>Metazoa</taxon>
        <taxon>Chordata</taxon>
        <taxon>Craniata</taxon>
        <taxon>Vertebrata</taxon>
        <taxon>Euteleostomi</taxon>
        <taxon>Actinopterygii</taxon>
        <taxon>Neopterygii</taxon>
        <taxon>Teleostei</taxon>
        <taxon>Neoteleostei</taxon>
        <taxon>Acanthomorphata</taxon>
        <taxon>Ovalentaria</taxon>
        <taxon>Atherinomorphae</taxon>
        <taxon>Beloniformes</taxon>
        <taxon>Adrianichthyidae</taxon>
        <taxon>Oryziinae</taxon>
        <taxon>Oryzias</taxon>
    </lineage>
</organism>
<evidence type="ECO:0000256" key="3">
    <source>
        <dbReference type="ARBA" id="ARBA00022658"/>
    </source>
</evidence>
<dbReference type="CDD" id="cd00160">
    <property type="entry name" value="RhoGEF"/>
    <property type="match status" value="1"/>
</dbReference>
<sequence>SCVITSGMERTWTVRVKAAANRTPSHWHLGPLRTRNTLRKWLTSPVRRLSSGKADGHVKKLANKHKKGHDVRKSREITVGSQRDSDDCAATPQDEMLEEVRGSTNQTSEFRNQKSFSNNVKELLKFRTACPSSSSQAPEDRASSLSADQTDSFNPSSSMEEMDERRSSILTKRRVILLELVETEREYVRDLCVLVEGYMSKMAEEGVPDDMKGKDKIVFGNIHQIYVWHKDFFLGELEKCLEDPDRLGPLFLKQERKLNMYITYCQNKSKSEHIVSEYMDTYFEDLRQRLGQRLQITELLLKPVQRILKYQLLLKDLLKHSKKAGLESVDLERAVKVMCIVPKRCNDMMNIGRLQGFDGKIAAQGRLLLQDTFMVSDPEGVLLGRMKERRVFLFEQLVIFSKPLDQQAGLGLPGFLYKNSIKVSCLGLEESVEGDPCKFILTSRSPGGALESFVLHSSHLGVREVWTLQIQQILGSQRNCLSGNFQSGHNHSGPQGGSCRPSRIPQPARLHLRPHLGSDPEGPSRISGMNYRHVKMSS</sequence>
<dbReference type="Gene3D" id="2.30.29.30">
    <property type="entry name" value="Pleckstrin-homology domain (PH domain)/Phosphotyrosine-binding domain (PTB)"/>
    <property type="match status" value="1"/>
</dbReference>
<keyword evidence="2" id="KW-0963">Cytoplasm</keyword>
<evidence type="ECO:0000313" key="6">
    <source>
        <dbReference type="Ensembl" id="ENSOMEP00000029791.1"/>
    </source>
</evidence>
<dbReference type="GO" id="GO:0019898">
    <property type="term" value="C:extrinsic component of membrane"/>
    <property type="evidence" value="ECO:0007669"/>
    <property type="project" value="TreeGrafter"/>
</dbReference>
<reference evidence="6" key="1">
    <citation type="submission" date="2025-08" db="UniProtKB">
        <authorList>
            <consortium name="Ensembl"/>
        </authorList>
    </citation>
    <scope>IDENTIFICATION</scope>
</reference>